<feature type="region of interest" description="Disordered" evidence="1">
    <location>
        <begin position="32"/>
        <end position="52"/>
    </location>
</feature>
<gene>
    <name evidence="3" type="ORF">G4V63_29985</name>
</gene>
<feature type="signal peptide" evidence="2">
    <location>
        <begin position="1"/>
        <end position="27"/>
    </location>
</feature>
<comment type="caution">
    <text evidence="3">The sequence shown here is derived from an EMBL/GenBank/DDBJ whole genome shotgun (WGS) entry which is preliminary data.</text>
</comment>
<evidence type="ECO:0008006" key="5">
    <source>
        <dbReference type="Google" id="ProtNLM"/>
    </source>
</evidence>
<evidence type="ECO:0000256" key="1">
    <source>
        <dbReference type="SAM" id="MobiDB-lite"/>
    </source>
</evidence>
<dbReference type="EMBL" id="JAAMRR010001536">
    <property type="protein sequence ID" value="NGX99276.1"/>
    <property type="molecule type" value="Genomic_DNA"/>
</dbReference>
<protein>
    <recommendedName>
        <fullName evidence="5">BA14K family protein</fullName>
    </recommendedName>
</protein>
<proteinExistence type="predicted"/>
<reference evidence="3" key="1">
    <citation type="submission" date="2020-02" db="EMBL/GenBank/DDBJ databases">
        <title>Draft genome sequence of Candidatus Afipia apatlaquensis IBT-C3, a potential strain for decolorization of textile dyes.</title>
        <authorList>
            <person name="Sanchez-Reyes A."/>
            <person name="Breton-Deval L."/>
            <person name="Mangelson H."/>
            <person name="Sanchez-Flores A."/>
        </authorList>
    </citation>
    <scope>NUCLEOTIDE SEQUENCE [LARGE SCALE GENOMIC DNA]</scope>
    <source>
        <strain evidence="3">IBT-C3</strain>
    </source>
</reference>
<accession>A0A7C9RNN2</accession>
<feature type="chain" id="PRO_5028877983" description="BA14K family protein" evidence="2">
    <location>
        <begin position="28"/>
        <end position="148"/>
    </location>
</feature>
<organism evidence="3 4">
    <name type="scientific">Candidatus Afipia apatlaquensis</name>
    <dbReference type="NCBI Taxonomy" id="2712852"/>
    <lineage>
        <taxon>Bacteria</taxon>
        <taxon>Pseudomonadati</taxon>
        <taxon>Pseudomonadota</taxon>
        <taxon>Alphaproteobacteria</taxon>
        <taxon>Hyphomicrobiales</taxon>
        <taxon>Nitrobacteraceae</taxon>
        <taxon>Afipia</taxon>
    </lineage>
</organism>
<evidence type="ECO:0000313" key="3">
    <source>
        <dbReference type="EMBL" id="NGX99276.1"/>
    </source>
</evidence>
<evidence type="ECO:0000313" key="4">
    <source>
        <dbReference type="Proteomes" id="UP000480266"/>
    </source>
</evidence>
<keyword evidence="2" id="KW-0732">Signal</keyword>
<sequence>MTNRSYGALVASLGVAALMLVSNEAFADPGAAPGGGSVSAHPAFRPSAGRPMQRHRGHYARTLWPGVGGYFYEPPYAEPGIDVAPPPASGDVRYTYSYDVPWDWTHRFPPAVAPSDRPYVQECTRQTVKVPRREGAEETVSVNITRCY</sequence>
<dbReference type="AlphaFoldDB" id="A0A7C9RNN2"/>
<keyword evidence="4" id="KW-1185">Reference proteome</keyword>
<dbReference type="Proteomes" id="UP000480266">
    <property type="component" value="Unassembled WGS sequence"/>
</dbReference>
<evidence type="ECO:0000256" key="2">
    <source>
        <dbReference type="SAM" id="SignalP"/>
    </source>
</evidence>
<name>A0A7C9RNN2_9BRAD</name>